<reference evidence="5 6" key="1">
    <citation type="submission" date="2016-01" db="EMBL/GenBank/DDBJ databases">
        <title>Highly variable Streptococcus oralis are common among viridans streptococci isolated from primates.</title>
        <authorList>
            <person name="Denapaite D."/>
            <person name="Rieger M."/>
            <person name="Koendgen S."/>
            <person name="Brueckner R."/>
            <person name="Ochigava I."/>
            <person name="Kappeler P."/>
            <person name="Maetz-Rensing K."/>
            <person name="Leendertz F."/>
            <person name="Hakenbeck R."/>
        </authorList>
    </citation>
    <scope>NUCLEOTIDE SEQUENCE [LARGE SCALE GENOMIC DNA]</scope>
    <source>
        <strain evidence="5 6">DD14</strain>
    </source>
</reference>
<evidence type="ECO:0000313" key="6">
    <source>
        <dbReference type="Proteomes" id="UP000070497"/>
    </source>
</evidence>
<dbReference type="SUPFAM" id="SSF116734">
    <property type="entry name" value="DNA methylase specificity domain"/>
    <property type="match status" value="1"/>
</dbReference>
<dbReference type="InterPro" id="IPR044946">
    <property type="entry name" value="Restrct_endonuc_typeI_TRD_sf"/>
</dbReference>
<dbReference type="EMBL" id="LQRI01000200">
    <property type="protein sequence ID" value="KXT79839.1"/>
    <property type="molecule type" value="Genomic_DNA"/>
</dbReference>
<proteinExistence type="inferred from homology"/>
<evidence type="ECO:0000256" key="1">
    <source>
        <dbReference type="ARBA" id="ARBA00010923"/>
    </source>
</evidence>
<comment type="similarity">
    <text evidence="1">Belongs to the type-I restriction system S methylase family.</text>
</comment>
<dbReference type="GO" id="GO:0009035">
    <property type="term" value="F:type I site-specific deoxyribonuclease activity"/>
    <property type="evidence" value="ECO:0007669"/>
    <property type="project" value="UniProtKB-EC"/>
</dbReference>
<feature type="domain" description="Type I restriction modification DNA specificity" evidence="4">
    <location>
        <begin position="16"/>
        <end position="172"/>
    </location>
</feature>
<comment type="caution">
    <text evidence="5">The sequence shown here is derived from an EMBL/GenBank/DDBJ whole genome shotgun (WGS) entry which is preliminary data.</text>
</comment>
<keyword evidence="2" id="KW-0680">Restriction system</keyword>
<dbReference type="RefSeq" id="WP_061419914.1">
    <property type="nucleotide sequence ID" value="NZ_KQ969339.1"/>
</dbReference>
<dbReference type="GO" id="GO:0009307">
    <property type="term" value="P:DNA restriction-modification system"/>
    <property type="evidence" value="ECO:0007669"/>
    <property type="project" value="UniProtKB-KW"/>
</dbReference>
<evidence type="ECO:0000256" key="2">
    <source>
        <dbReference type="ARBA" id="ARBA00022747"/>
    </source>
</evidence>
<dbReference type="InterPro" id="IPR000055">
    <property type="entry name" value="Restrct_endonuc_typeI_TRD"/>
</dbReference>
<organism evidence="5 6">
    <name type="scientific">Streptococcus oralis</name>
    <dbReference type="NCBI Taxonomy" id="1303"/>
    <lineage>
        <taxon>Bacteria</taxon>
        <taxon>Bacillati</taxon>
        <taxon>Bacillota</taxon>
        <taxon>Bacilli</taxon>
        <taxon>Lactobacillales</taxon>
        <taxon>Streptococcaceae</taxon>
        <taxon>Streptococcus</taxon>
    </lineage>
</organism>
<keyword evidence="3" id="KW-0238">DNA-binding</keyword>
<dbReference type="PANTHER" id="PTHR30408">
    <property type="entry name" value="TYPE-1 RESTRICTION ENZYME ECOKI SPECIFICITY PROTEIN"/>
    <property type="match status" value="1"/>
</dbReference>
<keyword evidence="5" id="KW-0378">Hydrolase</keyword>
<dbReference type="PANTHER" id="PTHR30408:SF12">
    <property type="entry name" value="TYPE I RESTRICTION ENZYME MJAVIII SPECIFICITY SUBUNIT"/>
    <property type="match status" value="1"/>
</dbReference>
<dbReference type="EC" id="3.1.21.3" evidence="5"/>
<dbReference type="GO" id="GO:0003677">
    <property type="term" value="F:DNA binding"/>
    <property type="evidence" value="ECO:0007669"/>
    <property type="project" value="UniProtKB-KW"/>
</dbReference>
<accession>A0A139NUY6</accession>
<protein>
    <submittedName>
        <fullName evidence="5">Type I restriction-modification system, specificity subunit S</fullName>
        <ecNumber evidence="5">3.1.21.3</ecNumber>
    </submittedName>
</protein>
<sequence length="180" mass="20655">MKNIPKLRFPEFKDTEPWEQRRLGEVKDVRDGTHDSPKYIETGFPLITSKNLTSEGLDFSDISYISEDDYNKINERSKVEIGDIIFGMIGTIGNPVLVDKDRFAIKNVALLKNNGSIRNQFLIQILQSSIFEKYIRKENAGGTQKFLGLSQIRNFCLLVPSLPDAGTDWRILPNPRRDHR</sequence>
<gene>
    <name evidence="5" type="ORF">SORDD14_01537</name>
</gene>
<dbReference type="Proteomes" id="UP000070497">
    <property type="component" value="Unassembled WGS sequence"/>
</dbReference>
<dbReference type="CDD" id="cd17246">
    <property type="entry name" value="RMtype1_S_SonII-TRD2-CR2_like"/>
    <property type="match status" value="1"/>
</dbReference>
<evidence type="ECO:0000259" key="4">
    <source>
        <dbReference type="Pfam" id="PF01420"/>
    </source>
</evidence>
<dbReference type="Pfam" id="PF01420">
    <property type="entry name" value="Methylase_S"/>
    <property type="match status" value="1"/>
</dbReference>
<name>A0A139NUY6_STROR</name>
<dbReference type="Gene3D" id="3.90.220.20">
    <property type="entry name" value="DNA methylase specificity domains"/>
    <property type="match status" value="1"/>
</dbReference>
<dbReference type="AlphaFoldDB" id="A0A139NUY6"/>
<dbReference type="PATRIC" id="fig|1303.77.peg.1708"/>
<evidence type="ECO:0000313" key="5">
    <source>
        <dbReference type="EMBL" id="KXT79839.1"/>
    </source>
</evidence>
<dbReference type="InterPro" id="IPR052021">
    <property type="entry name" value="Type-I_RS_S_subunit"/>
</dbReference>
<evidence type="ECO:0000256" key="3">
    <source>
        <dbReference type="ARBA" id="ARBA00023125"/>
    </source>
</evidence>